<evidence type="ECO:0000259" key="2">
    <source>
        <dbReference type="Pfam" id="PF24852"/>
    </source>
</evidence>
<evidence type="ECO:0000313" key="4">
    <source>
        <dbReference type="Proteomes" id="UP001358417"/>
    </source>
</evidence>
<keyword evidence="4" id="KW-1185">Reference proteome</keyword>
<accession>A0AAV9NEI5</accession>
<dbReference type="AlphaFoldDB" id="A0AAV9NEI5"/>
<dbReference type="EMBL" id="JAVRRD010000008">
    <property type="protein sequence ID" value="KAK5055996.1"/>
    <property type="molecule type" value="Genomic_DNA"/>
</dbReference>
<proteinExistence type="predicted"/>
<name>A0AAV9NEI5_9EURO</name>
<protein>
    <recommendedName>
        <fullName evidence="2">DUF7726 domain-containing protein</fullName>
    </recommendedName>
</protein>
<feature type="compositionally biased region" description="Basic and acidic residues" evidence="1">
    <location>
        <begin position="215"/>
        <end position="234"/>
    </location>
</feature>
<evidence type="ECO:0000256" key="1">
    <source>
        <dbReference type="SAM" id="MobiDB-lite"/>
    </source>
</evidence>
<feature type="domain" description="DUF7726" evidence="2">
    <location>
        <begin position="18"/>
        <end position="79"/>
    </location>
</feature>
<sequence>MATMLKPNPGMERESNLREIRTFINNGDMKVEEFQNKLGVSAASYRAFMNASAPSNGMQSDTFISACFFFKKREIAGLKMPRAKKAKTSDGATTKKVSAAEKDKTDDKYDVSGITLDHEDKLPVPIYDTCDDLRTKINQYMQGNANSTNAGFVRIINAAAFPVNATKPTIATPAQMSTFLKGSGPVKGAGSPVFYVAYVFSRNCASANGKPKTKKREELEKVGKNSGMDREDFTNRPIFARADEVPYINSYGQLQIGGRTPARARYN</sequence>
<feature type="region of interest" description="Disordered" evidence="1">
    <location>
        <begin position="207"/>
        <end position="235"/>
    </location>
</feature>
<dbReference type="GeneID" id="89980689"/>
<dbReference type="PANTHER" id="PTHR42339:SF1">
    <property type="entry name" value="HISTONE H1"/>
    <property type="match status" value="1"/>
</dbReference>
<comment type="caution">
    <text evidence="3">The sequence shown here is derived from an EMBL/GenBank/DDBJ whole genome shotgun (WGS) entry which is preliminary data.</text>
</comment>
<dbReference type="Proteomes" id="UP001358417">
    <property type="component" value="Unassembled WGS sequence"/>
</dbReference>
<dbReference type="RefSeq" id="XP_064707966.1">
    <property type="nucleotide sequence ID" value="XM_064856066.1"/>
</dbReference>
<reference evidence="3 4" key="1">
    <citation type="submission" date="2023-08" db="EMBL/GenBank/DDBJ databases">
        <title>Black Yeasts Isolated from many extreme environments.</title>
        <authorList>
            <person name="Coleine C."/>
            <person name="Stajich J.E."/>
            <person name="Selbmann L."/>
        </authorList>
    </citation>
    <scope>NUCLEOTIDE SEQUENCE [LARGE SCALE GENOMIC DNA]</scope>
    <source>
        <strain evidence="3 4">CCFEE 5792</strain>
    </source>
</reference>
<gene>
    <name evidence="3" type="ORF">LTR84_012547</name>
</gene>
<dbReference type="PANTHER" id="PTHR42339">
    <property type="entry name" value="HISTONE H1"/>
    <property type="match status" value="1"/>
</dbReference>
<feature type="region of interest" description="Disordered" evidence="1">
    <location>
        <begin position="81"/>
        <end position="101"/>
    </location>
</feature>
<evidence type="ECO:0000313" key="3">
    <source>
        <dbReference type="EMBL" id="KAK5055996.1"/>
    </source>
</evidence>
<dbReference type="Pfam" id="PF24852">
    <property type="entry name" value="DUF7726"/>
    <property type="match status" value="1"/>
</dbReference>
<organism evidence="3 4">
    <name type="scientific">Exophiala bonariae</name>
    <dbReference type="NCBI Taxonomy" id="1690606"/>
    <lineage>
        <taxon>Eukaryota</taxon>
        <taxon>Fungi</taxon>
        <taxon>Dikarya</taxon>
        <taxon>Ascomycota</taxon>
        <taxon>Pezizomycotina</taxon>
        <taxon>Eurotiomycetes</taxon>
        <taxon>Chaetothyriomycetidae</taxon>
        <taxon>Chaetothyriales</taxon>
        <taxon>Herpotrichiellaceae</taxon>
        <taxon>Exophiala</taxon>
    </lineage>
</organism>
<dbReference type="InterPro" id="IPR056143">
    <property type="entry name" value="DUF7726"/>
</dbReference>